<reference evidence="8 9" key="1">
    <citation type="submission" date="2014-12" db="EMBL/GenBank/DDBJ databases">
        <title>Draft genome sequence of Paenibacillus kamchatkensis strain B-2647.</title>
        <authorList>
            <person name="Karlyshev A.V."/>
            <person name="Kudryashova E.B."/>
        </authorList>
    </citation>
    <scope>NUCLEOTIDE SEQUENCE [LARGE SCALE GENOMIC DNA]</scope>
    <source>
        <strain evidence="8 9">VKM B-2647</strain>
    </source>
</reference>
<dbReference type="InterPro" id="IPR010290">
    <property type="entry name" value="TM_effector"/>
</dbReference>
<evidence type="ECO:0000256" key="7">
    <source>
        <dbReference type="SAM" id="Phobius"/>
    </source>
</evidence>
<keyword evidence="4 7" id="KW-0812">Transmembrane</keyword>
<name>A0ABR5AJF0_9BACL</name>
<keyword evidence="5 7" id="KW-1133">Transmembrane helix</keyword>
<comment type="caution">
    <text evidence="8">The sequence shown here is derived from an EMBL/GenBank/DDBJ whole genome shotgun (WGS) entry which is preliminary data.</text>
</comment>
<evidence type="ECO:0000256" key="6">
    <source>
        <dbReference type="ARBA" id="ARBA00023136"/>
    </source>
</evidence>
<protein>
    <recommendedName>
        <fullName evidence="10">Major facilitator superfamily (MFS) profile domain-containing protein</fullName>
    </recommendedName>
</protein>
<evidence type="ECO:0008006" key="10">
    <source>
        <dbReference type="Google" id="ProtNLM"/>
    </source>
</evidence>
<dbReference type="Proteomes" id="UP000031967">
    <property type="component" value="Unassembled WGS sequence"/>
</dbReference>
<dbReference type="Pfam" id="PF05977">
    <property type="entry name" value="MFS_3"/>
    <property type="match status" value="1"/>
</dbReference>
<dbReference type="SUPFAM" id="SSF103473">
    <property type="entry name" value="MFS general substrate transporter"/>
    <property type="match status" value="1"/>
</dbReference>
<dbReference type="PANTHER" id="PTHR23513">
    <property type="entry name" value="INTEGRAL MEMBRANE EFFLUX PROTEIN-RELATED"/>
    <property type="match status" value="1"/>
</dbReference>
<feature type="transmembrane region" description="Helical" evidence="7">
    <location>
        <begin position="36"/>
        <end position="55"/>
    </location>
</feature>
<feature type="transmembrane region" description="Helical" evidence="7">
    <location>
        <begin position="89"/>
        <end position="106"/>
    </location>
</feature>
<keyword evidence="2" id="KW-0813">Transport</keyword>
<keyword evidence="3" id="KW-1003">Cell membrane</keyword>
<evidence type="ECO:0000256" key="4">
    <source>
        <dbReference type="ARBA" id="ARBA00022692"/>
    </source>
</evidence>
<feature type="transmembrane region" description="Helical" evidence="7">
    <location>
        <begin position="62"/>
        <end position="83"/>
    </location>
</feature>
<dbReference type="RefSeq" id="WP_041047548.1">
    <property type="nucleotide sequence ID" value="NZ_JXAK01000015.1"/>
</dbReference>
<proteinExistence type="predicted"/>
<dbReference type="InterPro" id="IPR036259">
    <property type="entry name" value="MFS_trans_sf"/>
</dbReference>
<keyword evidence="6 7" id="KW-0472">Membrane</keyword>
<evidence type="ECO:0000256" key="5">
    <source>
        <dbReference type="ARBA" id="ARBA00022989"/>
    </source>
</evidence>
<evidence type="ECO:0000256" key="3">
    <source>
        <dbReference type="ARBA" id="ARBA00022475"/>
    </source>
</evidence>
<evidence type="ECO:0000256" key="1">
    <source>
        <dbReference type="ARBA" id="ARBA00004651"/>
    </source>
</evidence>
<keyword evidence="9" id="KW-1185">Reference proteome</keyword>
<evidence type="ECO:0000256" key="2">
    <source>
        <dbReference type="ARBA" id="ARBA00022448"/>
    </source>
</evidence>
<accession>A0ABR5AJF0</accession>
<dbReference type="PANTHER" id="PTHR23513:SF6">
    <property type="entry name" value="MAJOR FACILITATOR SUPERFAMILY ASSOCIATED DOMAIN-CONTAINING PROTEIN"/>
    <property type="match status" value="1"/>
</dbReference>
<dbReference type="Gene3D" id="1.20.1250.20">
    <property type="entry name" value="MFS general substrate transporter like domains"/>
    <property type="match status" value="1"/>
</dbReference>
<comment type="subcellular location">
    <subcellularLocation>
        <location evidence="1">Cell membrane</location>
        <topology evidence="1">Multi-pass membrane protein</topology>
    </subcellularLocation>
</comment>
<organism evidence="8 9">
    <name type="scientific">Gordoniibacillus kamchatkensis</name>
    <dbReference type="NCBI Taxonomy" id="1590651"/>
    <lineage>
        <taxon>Bacteria</taxon>
        <taxon>Bacillati</taxon>
        <taxon>Bacillota</taxon>
        <taxon>Bacilli</taxon>
        <taxon>Bacillales</taxon>
        <taxon>Paenibacillaceae</taxon>
        <taxon>Gordoniibacillus</taxon>
    </lineage>
</organism>
<gene>
    <name evidence="8" type="ORF">SD70_10635</name>
</gene>
<dbReference type="EMBL" id="JXAK01000015">
    <property type="protein sequence ID" value="KIL40878.1"/>
    <property type="molecule type" value="Genomic_DNA"/>
</dbReference>
<evidence type="ECO:0000313" key="8">
    <source>
        <dbReference type="EMBL" id="KIL40878.1"/>
    </source>
</evidence>
<sequence length="152" mass="16320">MVQHGDRQQRPVRVCITASWLIFSLSQSTALVGMTVFASMLPGVLFGSLIGVLVDRFDRRRLLTLSFLLSSSNIGCLAVLLSLGFESPWLIIASAFLLGISFNMQITCTNSLMPAIVPKQSLFNATALQGSVQHGSGFFGSGFAGLVMMSTK</sequence>
<evidence type="ECO:0000313" key="9">
    <source>
        <dbReference type="Proteomes" id="UP000031967"/>
    </source>
</evidence>